<keyword evidence="7" id="KW-1185">Reference proteome</keyword>
<feature type="chain" id="PRO_5022030806" evidence="4">
    <location>
        <begin position="24"/>
        <end position="450"/>
    </location>
</feature>
<evidence type="ECO:0000256" key="2">
    <source>
        <dbReference type="ARBA" id="ARBA00022801"/>
    </source>
</evidence>
<proteinExistence type="inferred from homology"/>
<dbReference type="Pfam" id="PF00884">
    <property type="entry name" value="Sulfatase"/>
    <property type="match status" value="1"/>
</dbReference>
<dbReference type="SUPFAM" id="SSF53649">
    <property type="entry name" value="Alkaline phosphatase-like"/>
    <property type="match status" value="1"/>
</dbReference>
<dbReference type="OrthoDB" id="974590at2"/>
<comment type="similarity">
    <text evidence="1">Belongs to the sulfatase family.</text>
</comment>
<dbReference type="Gene3D" id="3.30.1120.10">
    <property type="match status" value="1"/>
</dbReference>
<dbReference type="Proteomes" id="UP000315700">
    <property type="component" value="Chromosome"/>
</dbReference>
<evidence type="ECO:0000313" key="7">
    <source>
        <dbReference type="Proteomes" id="UP000315700"/>
    </source>
</evidence>
<dbReference type="InterPro" id="IPR000917">
    <property type="entry name" value="Sulfatase_N"/>
</dbReference>
<dbReference type="PANTHER" id="PTHR42693">
    <property type="entry name" value="ARYLSULFATASE FAMILY MEMBER"/>
    <property type="match status" value="1"/>
</dbReference>
<evidence type="ECO:0000259" key="5">
    <source>
        <dbReference type="Pfam" id="PF00884"/>
    </source>
</evidence>
<dbReference type="PANTHER" id="PTHR42693:SF53">
    <property type="entry name" value="ENDO-4-O-SULFATASE"/>
    <property type="match status" value="1"/>
</dbReference>
<dbReference type="Gene3D" id="3.40.720.10">
    <property type="entry name" value="Alkaline Phosphatase, subunit A"/>
    <property type="match status" value="1"/>
</dbReference>
<protein>
    <submittedName>
        <fullName evidence="6">Arylsulfatase</fullName>
        <ecNumber evidence="6">3.1.6.1</ecNumber>
    </submittedName>
</protein>
<feature type="domain" description="Sulfatase N-terminal" evidence="5">
    <location>
        <begin position="26"/>
        <end position="328"/>
    </location>
</feature>
<dbReference type="GO" id="GO:0004065">
    <property type="term" value="F:arylsulfatase activity"/>
    <property type="evidence" value="ECO:0007669"/>
    <property type="project" value="UniProtKB-EC"/>
</dbReference>
<dbReference type="CDD" id="cd16026">
    <property type="entry name" value="GALNS_like"/>
    <property type="match status" value="1"/>
</dbReference>
<evidence type="ECO:0000256" key="1">
    <source>
        <dbReference type="ARBA" id="ARBA00008779"/>
    </source>
</evidence>
<evidence type="ECO:0000256" key="3">
    <source>
        <dbReference type="SAM" id="MobiDB-lite"/>
    </source>
</evidence>
<feature type="signal peptide" evidence="4">
    <location>
        <begin position="1"/>
        <end position="23"/>
    </location>
</feature>
<feature type="region of interest" description="Disordered" evidence="3">
    <location>
        <begin position="262"/>
        <end position="283"/>
    </location>
</feature>
<dbReference type="InterPro" id="IPR050738">
    <property type="entry name" value="Sulfatase"/>
</dbReference>
<dbReference type="AlphaFoldDB" id="A0A517SM95"/>
<feature type="region of interest" description="Disordered" evidence="3">
    <location>
        <begin position="426"/>
        <end position="450"/>
    </location>
</feature>
<keyword evidence="4" id="KW-0732">Signal</keyword>
<feature type="compositionally biased region" description="Basic and acidic residues" evidence="3">
    <location>
        <begin position="433"/>
        <end position="443"/>
    </location>
</feature>
<reference evidence="6 7" key="1">
    <citation type="submission" date="2019-02" db="EMBL/GenBank/DDBJ databases">
        <title>Deep-cultivation of Planctomycetes and their phenomic and genomic characterization uncovers novel biology.</title>
        <authorList>
            <person name="Wiegand S."/>
            <person name="Jogler M."/>
            <person name="Boedeker C."/>
            <person name="Pinto D."/>
            <person name="Vollmers J."/>
            <person name="Rivas-Marin E."/>
            <person name="Kohn T."/>
            <person name="Peeters S.H."/>
            <person name="Heuer A."/>
            <person name="Rast P."/>
            <person name="Oberbeckmann S."/>
            <person name="Bunk B."/>
            <person name="Jeske O."/>
            <person name="Meyerdierks A."/>
            <person name="Storesund J.E."/>
            <person name="Kallscheuer N."/>
            <person name="Luecker S."/>
            <person name="Lage O.M."/>
            <person name="Pohl T."/>
            <person name="Merkel B.J."/>
            <person name="Hornburger P."/>
            <person name="Mueller R.-W."/>
            <person name="Bruemmer F."/>
            <person name="Labrenz M."/>
            <person name="Spormann A.M."/>
            <person name="Op den Camp H."/>
            <person name="Overmann J."/>
            <person name="Amann R."/>
            <person name="Jetten M.S.M."/>
            <person name="Mascher T."/>
            <person name="Medema M.H."/>
            <person name="Devos D.P."/>
            <person name="Kaster A.-K."/>
            <person name="Ovreas L."/>
            <person name="Rohde M."/>
            <person name="Galperin M.Y."/>
            <person name="Jogler C."/>
        </authorList>
    </citation>
    <scope>NUCLEOTIDE SEQUENCE [LARGE SCALE GENOMIC DNA]</scope>
    <source>
        <strain evidence="6 7">Pan44</strain>
    </source>
</reference>
<evidence type="ECO:0000256" key="4">
    <source>
        <dbReference type="SAM" id="SignalP"/>
    </source>
</evidence>
<dbReference type="EC" id="3.1.6.1" evidence="6"/>
<organism evidence="6 7">
    <name type="scientific">Caulifigura coniformis</name>
    <dbReference type="NCBI Taxonomy" id="2527983"/>
    <lineage>
        <taxon>Bacteria</taxon>
        <taxon>Pseudomonadati</taxon>
        <taxon>Planctomycetota</taxon>
        <taxon>Planctomycetia</taxon>
        <taxon>Planctomycetales</taxon>
        <taxon>Planctomycetaceae</taxon>
        <taxon>Caulifigura</taxon>
    </lineage>
</organism>
<dbReference type="Pfam" id="PF14707">
    <property type="entry name" value="Sulfatase_C"/>
    <property type="match status" value="1"/>
</dbReference>
<evidence type="ECO:0000313" key="6">
    <source>
        <dbReference type="EMBL" id="QDT57238.1"/>
    </source>
</evidence>
<dbReference type="InParanoid" id="A0A517SM95"/>
<gene>
    <name evidence="6" type="primary">atsA_38</name>
    <name evidence="6" type="ORF">Pan44_53060</name>
</gene>
<keyword evidence="2 6" id="KW-0378">Hydrolase</keyword>
<dbReference type="KEGG" id="ccos:Pan44_53060"/>
<name>A0A517SM95_9PLAN</name>
<sequence precursor="true">MRFFLPLLVGLTSWFGLIAPAQAASPNFVVIFLDDVGYSDIGCFGSKVNRTPRLDQLAKEGLRLTSFYAQTVCGPSRAALLTGRFPTRSGGGWRTESSEITIAEVLKTAGYATCCIGKWDISQRRYQPGLVPNDQGFDEYFGPLGANDNGSATLFRNRDEIETTRDMASLTKRYTDAAIDFITRQKDKPFFLYIPHTMAHVVIDASEQFKGQSNNELYGDVIEELDWNIGRVIDALKAQGVADNTIVVFTTDNGPWSGPEARYRKSHGDKLATGTARPLRSGKGSAYEGGFRVPTIVWGPKLIPAGRENDGIASTLDLLPTFAALAGAKAPTDRPLDGFDQSALFTGKSTASTRDRFFYHVKEELHAVRQGDWKLMIPNRERFFGYTGDAKVRTPELYNLREDIGEKTNLADKHPEIVQRLTAMISEVPSRSGPEEPDRDVPRPRQVNQR</sequence>
<dbReference type="EMBL" id="CP036271">
    <property type="protein sequence ID" value="QDT57238.1"/>
    <property type="molecule type" value="Genomic_DNA"/>
</dbReference>
<dbReference type="RefSeq" id="WP_145034607.1">
    <property type="nucleotide sequence ID" value="NZ_CP036271.1"/>
</dbReference>
<accession>A0A517SM95</accession>
<dbReference type="InterPro" id="IPR017850">
    <property type="entry name" value="Alkaline_phosphatase_core_sf"/>
</dbReference>